<sequence>MQIGIVRIFHSNSRYCKIRIMKTLSG</sequence>
<evidence type="ECO:0000313" key="1">
    <source>
        <dbReference type="EMBL" id="MBX64912.1"/>
    </source>
</evidence>
<name>A0A2P2QD19_RHIMU</name>
<dbReference type="EMBL" id="GGEC01084428">
    <property type="protein sequence ID" value="MBX64912.1"/>
    <property type="molecule type" value="Transcribed_RNA"/>
</dbReference>
<proteinExistence type="predicted"/>
<organism evidence="1">
    <name type="scientific">Rhizophora mucronata</name>
    <name type="common">Asiatic mangrove</name>
    <dbReference type="NCBI Taxonomy" id="61149"/>
    <lineage>
        <taxon>Eukaryota</taxon>
        <taxon>Viridiplantae</taxon>
        <taxon>Streptophyta</taxon>
        <taxon>Embryophyta</taxon>
        <taxon>Tracheophyta</taxon>
        <taxon>Spermatophyta</taxon>
        <taxon>Magnoliopsida</taxon>
        <taxon>eudicotyledons</taxon>
        <taxon>Gunneridae</taxon>
        <taxon>Pentapetalae</taxon>
        <taxon>rosids</taxon>
        <taxon>fabids</taxon>
        <taxon>Malpighiales</taxon>
        <taxon>Rhizophoraceae</taxon>
        <taxon>Rhizophora</taxon>
    </lineage>
</organism>
<protein>
    <submittedName>
        <fullName evidence="1">Uncharacterized protein</fullName>
    </submittedName>
</protein>
<accession>A0A2P2QD19</accession>
<dbReference type="AlphaFoldDB" id="A0A2P2QD19"/>
<reference evidence="1" key="1">
    <citation type="submission" date="2018-02" db="EMBL/GenBank/DDBJ databases">
        <title>Rhizophora mucronata_Transcriptome.</title>
        <authorList>
            <person name="Meera S.P."/>
            <person name="Sreeshan A."/>
            <person name="Augustine A."/>
        </authorList>
    </citation>
    <scope>NUCLEOTIDE SEQUENCE</scope>
    <source>
        <tissue evidence="1">Leaf</tissue>
    </source>
</reference>